<evidence type="ECO:0000256" key="1">
    <source>
        <dbReference type="ARBA" id="ARBA00004370"/>
    </source>
</evidence>
<dbReference type="GO" id="GO:0004016">
    <property type="term" value="F:adenylate cyclase activity"/>
    <property type="evidence" value="ECO:0007669"/>
    <property type="project" value="TreeGrafter"/>
</dbReference>
<comment type="caution">
    <text evidence="8">The sequence shown here is derived from an EMBL/GenBank/DDBJ whole genome shotgun (WGS) entry which is preliminary data.</text>
</comment>
<dbReference type="InterPro" id="IPR029787">
    <property type="entry name" value="Nucleotide_cyclase"/>
</dbReference>
<reference evidence="8" key="1">
    <citation type="submission" date="2020-06" db="EMBL/GenBank/DDBJ databases">
        <authorList>
            <consortium name="Plant Systems Biology data submission"/>
        </authorList>
    </citation>
    <scope>NUCLEOTIDE SEQUENCE</scope>
    <source>
        <strain evidence="8">D6</strain>
    </source>
</reference>
<evidence type="ECO:0000313" key="9">
    <source>
        <dbReference type="Proteomes" id="UP001153069"/>
    </source>
</evidence>
<evidence type="ECO:0000256" key="2">
    <source>
        <dbReference type="ARBA" id="ARBA00022692"/>
    </source>
</evidence>
<protein>
    <submittedName>
        <fullName evidence="8">Guanylate cyclase</fullName>
    </submittedName>
</protein>
<sequence>MWPHPSPYADHPSTPVCCESYSRLGCPKPQKDHAVIMCRFARDCMNRMSEVTAELSGTLGEDTATLGFRVGLHSGPVTAGVLRGQKARFQLFGDTTAARMESNGVKGKIHVSQSTADSLIAHNKGDWLSVREDKITAKGKGVMTTNFVTPRSAGHLAESFGASRRSGFDSFELEGEAMKRKPELYANVMEVLILK</sequence>
<keyword evidence="6" id="KW-0456">Lyase</keyword>
<name>A0A9N8DUX1_9STRA</name>
<accession>A0A9N8DUX1</accession>
<dbReference type="PANTHER" id="PTHR11920">
    <property type="entry name" value="GUANYLYL CYCLASE"/>
    <property type="match status" value="1"/>
</dbReference>
<dbReference type="PROSITE" id="PS50125">
    <property type="entry name" value="GUANYLATE_CYCLASE_2"/>
    <property type="match status" value="1"/>
</dbReference>
<evidence type="ECO:0000259" key="7">
    <source>
        <dbReference type="PROSITE" id="PS50125"/>
    </source>
</evidence>
<keyword evidence="9" id="KW-1185">Reference proteome</keyword>
<dbReference type="GO" id="GO:0001653">
    <property type="term" value="F:peptide receptor activity"/>
    <property type="evidence" value="ECO:0007669"/>
    <property type="project" value="TreeGrafter"/>
</dbReference>
<keyword evidence="5" id="KW-0472">Membrane</keyword>
<evidence type="ECO:0000256" key="3">
    <source>
        <dbReference type="ARBA" id="ARBA00022741"/>
    </source>
</evidence>
<proteinExistence type="predicted"/>
<evidence type="ECO:0000256" key="6">
    <source>
        <dbReference type="ARBA" id="ARBA00023239"/>
    </source>
</evidence>
<dbReference type="InterPro" id="IPR050401">
    <property type="entry name" value="Cyclic_nucleotide_synthase"/>
</dbReference>
<dbReference type="GO" id="GO:0004383">
    <property type="term" value="F:guanylate cyclase activity"/>
    <property type="evidence" value="ECO:0007669"/>
    <property type="project" value="TreeGrafter"/>
</dbReference>
<dbReference type="PANTHER" id="PTHR11920:SF335">
    <property type="entry name" value="GUANYLATE CYCLASE"/>
    <property type="match status" value="1"/>
</dbReference>
<dbReference type="GO" id="GO:0035556">
    <property type="term" value="P:intracellular signal transduction"/>
    <property type="evidence" value="ECO:0007669"/>
    <property type="project" value="InterPro"/>
</dbReference>
<comment type="subcellular location">
    <subcellularLocation>
        <location evidence="1">Membrane</location>
    </subcellularLocation>
</comment>
<keyword evidence="4" id="KW-1133">Transmembrane helix</keyword>
<dbReference type="GO" id="GO:0007168">
    <property type="term" value="P:receptor guanylyl cyclase signaling pathway"/>
    <property type="evidence" value="ECO:0007669"/>
    <property type="project" value="TreeGrafter"/>
</dbReference>
<dbReference type="EMBL" id="CAICTM010000359">
    <property type="protein sequence ID" value="CAB9508785.1"/>
    <property type="molecule type" value="Genomic_DNA"/>
</dbReference>
<dbReference type="GO" id="GO:0005886">
    <property type="term" value="C:plasma membrane"/>
    <property type="evidence" value="ECO:0007669"/>
    <property type="project" value="TreeGrafter"/>
</dbReference>
<dbReference type="InterPro" id="IPR001054">
    <property type="entry name" value="A/G_cyclase"/>
</dbReference>
<dbReference type="GO" id="GO:0000166">
    <property type="term" value="F:nucleotide binding"/>
    <property type="evidence" value="ECO:0007669"/>
    <property type="project" value="UniProtKB-KW"/>
</dbReference>
<evidence type="ECO:0000256" key="4">
    <source>
        <dbReference type="ARBA" id="ARBA00022989"/>
    </source>
</evidence>
<dbReference type="Pfam" id="PF00211">
    <property type="entry name" value="Guanylate_cyc"/>
    <property type="match status" value="1"/>
</dbReference>
<dbReference type="SUPFAM" id="SSF55073">
    <property type="entry name" value="Nucleotide cyclase"/>
    <property type="match status" value="1"/>
</dbReference>
<gene>
    <name evidence="8" type="ORF">SEMRO_360_G126360.1</name>
</gene>
<evidence type="ECO:0000313" key="8">
    <source>
        <dbReference type="EMBL" id="CAB9508785.1"/>
    </source>
</evidence>
<dbReference type="Gene3D" id="3.30.70.1230">
    <property type="entry name" value="Nucleotide cyclase"/>
    <property type="match status" value="1"/>
</dbReference>
<keyword evidence="2" id="KW-0812">Transmembrane</keyword>
<evidence type="ECO:0000256" key="5">
    <source>
        <dbReference type="ARBA" id="ARBA00023136"/>
    </source>
</evidence>
<organism evidence="8 9">
    <name type="scientific">Seminavis robusta</name>
    <dbReference type="NCBI Taxonomy" id="568900"/>
    <lineage>
        <taxon>Eukaryota</taxon>
        <taxon>Sar</taxon>
        <taxon>Stramenopiles</taxon>
        <taxon>Ochrophyta</taxon>
        <taxon>Bacillariophyta</taxon>
        <taxon>Bacillariophyceae</taxon>
        <taxon>Bacillariophycidae</taxon>
        <taxon>Naviculales</taxon>
        <taxon>Naviculaceae</taxon>
        <taxon>Seminavis</taxon>
    </lineage>
</organism>
<dbReference type="OrthoDB" id="40333at2759"/>
<dbReference type="Proteomes" id="UP001153069">
    <property type="component" value="Unassembled WGS sequence"/>
</dbReference>
<dbReference type="AlphaFoldDB" id="A0A9N8DUX1"/>
<feature type="domain" description="Guanylate cyclase" evidence="7">
    <location>
        <begin position="25"/>
        <end position="95"/>
    </location>
</feature>
<keyword evidence="3" id="KW-0547">Nucleotide-binding</keyword>
<dbReference type="CDD" id="cd07302">
    <property type="entry name" value="CHD"/>
    <property type="match status" value="1"/>
</dbReference>